<dbReference type="EMBL" id="JAUKPO010000007">
    <property type="protein sequence ID" value="MDO1447414.1"/>
    <property type="molecule type" value="Genomic_DNA"/>
</dbReference>
<comment type="caution">
    <text evidence="1">The sequence shown here is derived from an EMBL/GenBank/DDBJ whole genome shotgun (WGS) entry which is preliminary data.</text>
</comment>
<gene>
    <name evidence="1" type="ORF">Q0590_14190</name>
</gene>
<proteinExistence type="predicted"/>
<dbReference type="RefSeq" id="WP_302038218.1">
    <property type="nucleotide sequence ID" value="NZ_JAUKPO010000007.1"/>
</dbReference>
<sequence>MQQDTLHSSNFLPEGSSFFNSRQRFWVIEYSPVVRDFYINNLDSTTVENREVLLKGYKKDALFLGIYKDRETAENFANVFKDKLITGGRWYSYLPSYPHWPSAGQDISFSDWFQSYLASKTFQAKDIDFALLEQASGESLSYELISSLICHEFNKKPYGFIEEFCNKKKLPFEKMKSFINNPEFDLDKSLFINHILLALDYRVKMNIVILYEDKDAKNHTEDLSYYFIKQSDKAEQLPLL</sequence>
<evidence type="ECO:0000313" key="1">
    <source>
        <dbReference type="EMBL" id="MDO1447414.1"/>
    </source>
</evidence>
<keyword evidence="2" id="KW-1185">Reference proteome</keyword>
<dbReference type="Proteomes" id="UP001168528">
    <property type="component" value="Unassembled WGS sequence"/>
</dbReference>
<organism evidence="1 2">
    <name type="scientific">Rhodocytophaga aerolata</name>
    <dbReference type="NCBI Taxonomy" id="455078"/>
    <lineage>
        <taxon>Bacteria</taxon>
        <taxon>Pseudomonadati</taxon>
        <taxon>Bacteroidota</taxon>
        <taxon>Cytophagia</taxon>
        <taxon>Cytophagales</taxon>
        <taxon>Rhodocytophagaceae</taxon>
        <taxon>Rhodocytophaga</taxon>
    </lineage>
</organism>
<accession>A0ABT8R7U4</accession>
<evidence type="ECO:0008006" key="3">
    <source>
        <dbReference type="Google" id="ProtNLM"/>
    </source>
</evidence>
<name>A0ABT8R7U4_9BACT</name>
<evidence type="ECO:0000313" key="2">
    <source>
        <dbReference type="Proteomes" id="UP001168528"/>
    </source>
</evidence>
<reference evidence="1" key="1">
    <citation type="submission" date="2023-07" db="EMBL/GenBank/DDBJ databases">
        <title>The genome sequence of Rhodocytophaga aerolata KACC 12507.</title>
        <authorList>
            <person name="Zhang X."/>
        </authorList>
    </citation>
    <scope>NUCLEOTIDE SEQUENCE</scope>
    <source>
        <strain evidence="1">KACC 12507</strain>
    </source>
</reference>
<protein>
    <recommendedName>
        <fullName evidence="3">Immunity protein 43 domain-containing protein</fullName>
    </recommendedName>
</protein>